<dbReference type="EMBL" id="ASGP02000002">
    <property type="protein sequence ID" value="KAH9523001.1"/>
    <property type="molecule type" value="Genomic_DNA"/>
</dbReference>
<reference evidence="2" key="1">
    <citation type="submission" date="2013-05" db="EMBL/GenBank/DDBJ databases">
        <authorList>
            <person name="Yim A.K.Y."/>
            <person name="Chan T.F."/>
            <person name="Ji K.M."/>
            <person name="Liu X.Y."/>
            <person name="Zhou J.W."/>
            <person name="Li R.Q."/>
            <person name="Yang K.Y."/>
            <person name="Li J."/>
            <person name="Li M."/>
            <person name="Law P.T.W."/>
            <person name="Wu Y.L."/>
            <person name="Cai Z.L."/>
            <person name="Qin H."/>
            <person name="Bao Y."/>
            <person name="Leung R.K.K."/>
            <person name="Ng P.K.S."/>
            <person name="Zou J."/>
            <person name="Zhong X.J."/>
            <person name="Ran P.X."/>
            <person name="Zhong N.S."/>
            <person name="Liu Z.G."/>
            <person name="Tsui S.K.W."/>
        </authorList>
    </citation>
    <scope>NUCLEOTIDE SEQUENCE</scope>
    <source>
        <strain evidence="2">Derf</strain>
        <tissue evidence="2">Whole organism</tissue>
    </source>
</reference>
<proteinExistence type="predicted"/>
<organism evidence="2 3">
    <name type="scientific">Dermatophagoides farinae</name>
    <name type="common">American house dust mite</name>
    <dbReference type="NCBI Taxonomy" id="6954"/>
    <lineage>
        <taxon>Eukaryota</taxon>
        <taxon>Metazoa</taxon>
        <taxon>Ecdysozoa</taxon>
        <taxon>Arthropoda</taxon>
        <taxon>Chelicerata</taxon>
        <taxon>Arachnida</taxon>
        <taxon>Acari</taxon>
        <taxon>Acariformes</taxon>
        <taxon>Sarcoptiformes</taxon>
        <taxon>Astigmata</taxon>
        <taxon>Psoroptidia</taxon>
        <taxon>Analgoidea</taxon>
        <taxon>Pyroglyphidae</taxon>
        <taxon>Dermatophagoidinae</taxon>
        <taxon>Dermatophagoides</taxon>
    </lineage>
</organism>
<accession>A0A922L788</accession>
<dbReference type="AlphaFoldDB" id="A0A922L788"/>
<evidence type="ECO:0000313" key="2">
    <source>
        <dbReference type="EMBL" id="KAH9523001.1"/>
    </source>
</evidence>
<sequence length="489" mass="57644">MPTYPIIWRKSKHHVATEYVQAQVDIHLRSPCDSINSTWISPMKKSHPIEDEEQQIKCEEKYQRLVIQTFQKHCSPLLDKKRIISKRNIITFAAGIVITVIVMVATIGFAAYIKNQSGVYDQTLSENELKKLDHEIHRKMVDQLIHMQQEIDRLQHISLNREISTIFYSKFLQIETLINEIFITSLDKPISKLIFQLFENFTICPNCPSDNWFLEECQIRPHRSPYESILRLNINAVKIDKQYDIIRADPFYLLVEDKLNKSNLCFSMYSGTRYAIMNKITKCARNIMFDPIDDHQSPFIFHSVDCKNNTNFSKAKWKTIECRSKELITPEEIVQVKNDENFIYFYCFNQNITIQGLTYPCKNQIYKIKRGQSLTINQQTVSFTKMKIDLHHHIHDDLSEILNVQTFDTFGSSINLQDLSTMVEKEDQLINKIIYSYLQTYYIHLIVIISIILLLIFITLFYCQYNKTKNYKKIILEQYRLAALQSSHT</sequence>
<evidence type="ECO:0000256" key="1">
    <source>
        <dbReference type="SAM" id="Phobius"/>
    </source>
</evidence>
<reference evidence="2" key="2">
    <citation type="journal article" date="2022" name="Res Sq">
        <title>Comparative Genomics Reveals Insights into the Divergent Evolution of Astigmatic Mites and Household Pest Adaptations.</title>
        <authorList>
            <person name="Xiong Q."/>
            <person name="Wan A.T.-Y."/>
            <person name="Liu X.-Y."/>
            <person name="Fung C.S.-H."/>
            <person name="Xiao X."/>
            <person name="Malainual N."/>
            <person name="Hou J."/>
            <person name="Wang L."/>
            <person name="Wang M."/>
            <person name="Yang K."/>
            <person name="Cui Y."/>
            <person name="Leung E."/>
            <person name="Nong W."/>
            <person name="Shin S.-K."/>
            <person name="Au S."/>
            <person name="Jeong K.Y."/>
            <person name="Chew F.T."/>
            <person name="Hui J."/>
            <person name="Leung T.F."/>
            <person name="Tungtrongchitr A."/>
            <person name="Zhong N."/>
            <person name="Liu Z."/>
            <person name="Tsui S."/>
        </authorList>
    </citation>
    <scope>NUCLEOTIDE SEQUENCE</scope>
    <source>
        <strain evidence="2">Derf</strain>
        <tissue evidence="2">Whole organism</tissue>
    </source>
</reference>
<keyword evidence="1" id="KW-0472">Membrane</keyword>
<keyword evidence="3" id="KW-1185">Reference proteome</keyword>
<feature type="transmembrane region" description="Helical" evidence="1">
    <location>
        <begin position="89"/>
        <end position="113"/>
    </location>
</feature>
<keyword evidence="1" id="KW-1133">Transmembrane helix</keyword>
<gene>
    <name evidence="2" type="ORF">DERF_006554</name>
</gene>
<evidence type="ECO:0000313" key="3">
    <source>
        <dbReference type="Proteomes" id="UP000790347"/>
    </source>
</evidence>
<dbReference type="Proteomes" id="UP000790347">
    <property type="component" value="Unassembled WGS sequence"/>
</dbReference>
<feature type="transmembrane region" description="Helical" evidence="1">
    <location>
        <begin position="441"/>
        <end position="463"/>
    </location>
</feature>
<protein>
    <submittedName>
        <fullName evidence="2">Uncharacterized protein</fullName>
    </submittedName>
</protein>
<keyword evidence="1" id="KW-0812">Transmembrane</keyword>
<comment type="caution">
    <text evidence="2">The sequence shown here is derived from an EMBL/GenBank/DDBJ whole genome shotgun (WGS) entry which is preliminary data.</text>
</comment>
<name>A0A922L788_DERFA</name>